<feature type="domain" description="3-keto-alpha-glucoside-1,2-lyase/3-keto-2-hydroxy-glucal hydratase" evidence="2">
    <location>
        <begin position="244"/>
        <end position="452"/>
    </location>
</feature>
<evidence type="ECO:0000313" key="4">
    <source>
        <dbReference type="Proteomes" id="UP000290204"/>
    </source>
</evidence>
<sequence>MKQFLTIALVAITATAFSQSSNWQTLFDGKTLNGWKQMTGSAPYAVENGQIVGTTVPGSPNSFLVSEQRFTGDFVLELESMMTDTTTNSGVQFKSNFDPKANNGKGRIYGYQFDFDPTSRKWSGGIYDEGRREWLYPASYNPKGQLFFSPDVYHKIRIECIGNTVKTWLDGVAVSYVVDTLTANEGILALQVHSIGKPEHAGVKVYWRNIRIQTKGIQPKAFPKGIYVANLQPNFLTPYEKQNGWKLLFDGKTTNGWVGAHKNIFPEKGWEVKDGILKVLPSTGGESTNGGDIVTKDQYSAFELSFNFMLTKGANSGLKYFVTLNEQSSGSAIGLEYQLLDDTLHPDAKLGRDGNRTLASLYDLIKAQKTTRFIRQPGNWNTARIVVYPNNHVEHYLNGIKVLEYDRGSQAFRDLVAISKYKVWPNFGEAAKGHILLQDHGNEVWFKSIKIREMK</sequence>
<reference evidence="3 4" key="1">
    <citation type="submission" date="2019-01" db="EMBL/GenBank/DDBJ databases">
        <title>Lacibacter sp. strain TTM-7.</title>
        <authorList>
            <person name="Chen W.-M."/>
        </authorList>
    </citation>
    <scope>NUCLEOTIDE SEQUENCE [LARGE SCALE GENOMIC DNA]</scope>
    <source>
        <strain evidence="3 4">TTM-7</strain>
    </source>
</reference>
<dbReference type="EMBL" id="SDHW01000001">
    <property type="protein sequence ID" value="RXK62833.1"/>
    <property type="molecule type" value="Genomic_DNA"/>
</dbReference>
<comment type="caution">
    <text evidence="3">The sequence shown here is derived from an EMBL/GenBank/DDBJ whole genome shotgun (WGS) entry which is preliminary data.</text>
</comment>
<keyword evidence="4" id="KW-1185">Reference proteome</keyword>
<organism evidence="3 4">
    <name type="scientific">Lacibacter luteus</name>
    <dbReference type="NCBI Taxonomy" id="2508719"/>
    <lineage>
        <taxon>Bacteria</taxon>
        <taxon>Pseudomonadati</taxon>
        <taxon>Bacteroidota</taxon>
        <taxon>Chitinophagia</taxon>
        <taxon>Chitinophagales</taxon>
        <taxon>Chitinophagaceae</taxon>
        <taxon>Lacibacter</taxon>
    </lineage>
</organism>
<gene>
    <name evidence="3" type="ORF">ESA94_07495</name>
</gene>
<dbReference type="Proteomes" id="UP000290204">
    <property type="component" value="Unassembled WGS sequence"/>
</dbReference>
<evidence type="ECO:0000256" key="1">
    <source>
        <dbReference type="SAM" id="SignalP"/>
    </source>
</evidence>
<proteinExistence type="predicted"/>
<feature type="chain" id="PRO_5020692129" evidence="1">
    <location>
        <begin position="24"/>
        <end position="455"/>
    </location>
</feature>
<dbReference type="OrthoDB" id="659240at2"/>
<dbReference type="GO" id="GO:0016787">
    <property type="term" value="F:hydrolase activity"/>
    <property type="evidence" value="ECO:0007669"/>
    <property type="project" value="InterPro"/>
</dbReference>
<evidence type="ECO:0000259" key="2">
    <source>
        <dbReference type="Pfam" id="PF06439"/>
    </source>
</evidence>
<evidence type="ECO:0000313" key="3">
    <source>
        <dbReference type="EMBL" id="RXK62833.1"/>
    </source>
</evidence>
<dbReference type="AlphaFoldDB" id="A0A4Q1CP01"/>
<dbReference type="RefSeq" id="WP_129130203.1">
    <property type="nucleotide sequence ID" value="NZ_SDHW01000001.1"/>
</dbReference>
<accession>A0A4Q1CP01</accession>
<protein>
    <submittedName>
        <fullName evidence="3">DUF1080 domain-containing protein</fullName>
    </submittedName>
</protein>
<dbReference type="Gene3D" id="2.60.120.560">
    <property type="entry name" value="Exo-inulinase, domain 1"/>
    <property type="match status" value="2"/>
</dbReference>
<keyword evidence="1" id="KW-0732">Signal</keyword>
<feature type="domain" description="3-keto-alpha-glucoside-1,2-lyase/3-keto-2-hydroxy-glucal hydratase" evidence="2">
    <location>
        <begin position="23"/>
        <end position="213"/>
    </location>
</feature>
<feature type="signal peptide" evidence="1">
    <location>
        <begin position="1"/>
        <end position="23"/>
    </location>
</feature>
<name>A0A4Q1CP01_9BACT</name>
<dbReference type="Pfam" id="PF06439">
    <property type="entry name" value="3keto-disac_hyd"/>
    <property type="match status" value="2"/>
</dbReference>
<dbReference type="InterPro" id="IPR010496">
    <property type="entry name" value="AL/BT2_dom"/>
</dbReference>